<comment type="caution">
    <text evidence="7">The sequence shown here is derived from an EMBL/GenBank/DDBJ whole genome shotgun (WGS) entry which is preliminary data.</text>
</comment>
<dbReference type="InterPro" id="IPR050438">
    <property type="entry name" value="LMW_PTPase"/>
</dbReference>
<gene>
    <name evidence="7" type="ORF">ET989_05830</name>
</gene>
<dbReference type="PRINTS" id="PR00719">
    <property type="entry name" value="LMWPTPASE"/>
</dbReference>
<feature type="active site" evidence="5">
    <location>
        <position position="19"/>
    </location>
</feature>
<dbReference type="SMART" id="SM00226">
    <property type="entry name" value="LMWPc"/>
    <property type="match status" value="1"/>
</dbReference>
<feature type="domain" description="Phosphotyrosine protein phosphatase I" evidence="6">
    <location>
        <begin position="7"/>
        <end position="154"/>
    </location>
</feature>
<dbReference type="PANTHER" id="PTHR11717:SF7">
    <property type="entry name" value="LOW MOLECULAR WEIGHT PHOSPHOTYROSINE PROTEIN PHOSPHATASE"/>
    <property type="match status" value="1"/>
</dbReference>
<dbReference type="InterPro" id="IPR036196">
    <property type="entry name" value="Ptyr_pPase_sf"/>
</dbReference>
<dbReference type="Gene3D" id="3.40.50.2300">
    <property type="match status" value="1"/>
</dbReference>
<dbReference type="AlphaFoldDB" id="A0A4Q9KER7"/>
<sequence>MARGKAVRVVFVCLGNICRSPMAERVARGWAEREGLSGVEFTSAGVSAEETGNPIDPRARKVLTAHGYGAGNHRAKRITASDIADADLVIGLEQFHVDRMRRQAPDATHLHLLTDFDPDAEPGSGIDDPWYGGPEGFDDTLAAVEAAMPGVLGKVRELQRG</sequence>
<keyword evidence="8" id="KW-1185">Reference proteome</keyword>
<accession>A0A4Q9KER7</accession>
<dbReference type="GO" id="GO:0004725">
    <property type="term" value="F:protein tyrosine phosphatase activity"/>
    <property type="evidence" value="ECO:0007669"/>
    <property type="project" value="UniProtKB-EC"/>
</dbReference>
<evidence type="ECO:0000259" key="6">
    <source>
        <dbReference type="SMART" id="SM00226"/>
    </source>
</evidence>
<evidence type="ECO:0000256" key="2">
    <source>
        <dbReference type="ARBA" id="ARBA00013064"/>
    </source>
</evidence>
<evidence type="ECO:0000256" key="4">
    <source>
        <dbReference type="ARBA" id="ARBA00022912"/>
    </source>
</evidence>
<dbReference type="Proteomes" id="UP000292373">
    <property type="component" value="Unassembled WGS sequence"/>
</dbReference>
<name>A0A4Q9KER7_9ACTN</name>
<comment type="similarity">
    <text evidence="1">Belongs to the low molecular weight phosphotyrosine protein phosphatase family.</text>
</comment>
<reference evidence="7 8" key="1">
    <citation type="submission" date="2019-01" db="EMBL/GenBank/DDBJ databases">
        <title>Lactibacter flavus gen. nov., sp. nov., a novel bacterium of the family Propionibacteriaceae isolated from raw milk and dairy products.</title>
        <authorList>
            <person name="Huptas C."/>
            <person name="Wenning M."/>
            <person name="Breitenwieser F."/>
            <person name="Doll E."/>
            <person name="Von Neubeck M."/>
            <person name="Busse H.-J."/>
            <person name="Scherer S."/>
        </authorList>
    </citation>
    <scope>NUCLEOTIDE SEQUENCE [LARGE SCALE GENOMIC DNA]</scope>
    <source>
        <strain evidence="7 8">KCTC 33808</strain>
    </source>
</reference>
<evidence type="ECO:0000313" key="7">
    <source>
        <dbReference type="EMBL" id="TBT85965.1"/>
    </source>
</evidence>
<evidence type="ECO:0000256" key="3">
    <source>
        <dbReference type="ARBA" id="ARBA00022801"/>
    </source>
</evidence>
<protein>
    <recommendedName>
        <fullName evidence="2">protein-tyrosine-phosphatase</fullName>
        <ecNumber evidence="2">3.1.3.48</ecNumber>
    </recommendedName>
</protein>
<dbReference type="PANTHER" id="PTHR11717">
    <property type="entry name" value="LOW MOLECULAR WEIGHT PROTEIN TYROSINE PHOSPHATASE"/>
    <property type="match status" value="1"/>
</dbReference>
<organism evidence="7 8">
    <name type="scientific">Propioniciclava sinopodophylli</name>
    <dbReference type="NCBI Taxonomy" id="1837344"/>
    <lineage>
        <taxon>Bacteria</taxon>
        <taxon>Bacillati</taxon>
        <taxon>Actinomycetota</taxon>
        <taxon>Actinomycetes</taxon>
        <taxon>Propionibacteriales</taxon>
        <taxon>Propionibacteriaceae</taxon>
        <taxon>Propioniciclava</taxon>
    </lineage>
</organism>
<dbReference type="RefSeq" id="WP_131167614.1">
    <property type="nucleotide sequence ID" value="NZ_SDMQ01000004.1"/>
</dbReference>
<keyword evidence="4" id="KW-0904">Protein phosphatase</keyword>
<dbReference type="SUPFAM" id="SSF52788">
    <property type="entry name" value="Phosphotyrosine protein phosphatases I"/>
    <property type="match status" value="1"/>
</dbReference>
<keyword evidence="3" id="KW-0378">Hydrolase</keyword>
<dbReference type="InterPro" id="IPR023485">
    <property type="entry name" value="Ptyr_pPase"/>
</dbReference>
<feature type="active site" description="Nucleophile" evidence="5">
    <location>
        <position position="13"/>
    </location>
</feature>
<dbReference type="EC" id="3.1.3.48" evidence="2"/>
<evidence type="ECO:0000313" key="8">
    <source>
        <dbReference type="Proteomes" id="UP000292373"/>
    </source>
</evidence>
<dbReference type="CDD" id="cd16343">
    <property type="entry name" value="LMWPTP"/>
    <property type="match status" value="1"/>
</dbReference>
<evidence type="ECO:0000256" key="5">
    <source>
        <dbReference type="PIRSR" id="PIRSR617867-1"/>
    </source>
</evidence>
<proteinExistence type="inferred from homology"/>
<feature type="active site" description="Proton donor" evidence="5">
    <location>
        <position position="128"/>
    </location>
</feature>
<dbReference type="Pfam" id="PF01451">
    <property type="entry name" value="LMWPc"/>
    <property type="match status" value="1"/>
</dbReference>
<dbReference type="EMBL" id="SDMQ01000004">
    <property type="protein sequence ID" value="TBT85965.1"/>
    <property type="molecule type" value="Genomic_DNA"/>
</dbReference>
<evidence type="ECO:0000256" key="1">
    <source>
        <dbReference type="ARBA" id="ARBA00011063"/>
    </source>
</evidence>
<dbReference type="InterPro" id="IPR017867">
    <property type="entry name" value="Tyr_phospatase_low_mol_wt"/>
</dbReference>
<dbReference type="OrthoDB" id="9784339at2"/>